<dbReference type="AlphaFoldDB" id="A0A0E9URJ1"/>
<name>A0A0E9URJ1_ANGAN</name>
<accession>A0A0E9URJ1</accession>
<reference evidence="1" key="1">
    <citation type="submission" date="2014-11" db="EMBL/GenBank/DDBJ databases">
        <authorList>
            <person name="Amaro Gonzalez C."/>
        </authorList>
    </citation>
    <scope>NUCLEOTIDE SEQUENCE</scope>
</reference>
<sequence length="44" mass="5168">MRFIQRQCSAHFNTTNTHGFPSILKELRTERSVFSSVQVWVPCK</sequence>
<proteinExistence type="predicted"/>
<dbReference type="EMBL" id="GBXM01040221">
    <property type="protein sequence ID" value="JAH68356.1"/>
    <property type="molecule type" value="Transcribed_RNA"/>
</dbReference>
<protein>
    <submittedName>
        <fullName evidence="1">Uncharacterized protein</fullName>
    </submittedName>
</protein>
<reference evidence="1" key="2">
    <citation type="journal article" date="2015" name="Fish Shellfish Immunol.">
        <title>Early steps in the European eel (Anguilla anguilla)-Vibrio vulnificus interaction in the gills: Role of the RtxA13 toxin.</title>
        <authorList>
            <person name="Callol A."/>
            <person name="Pajuelo D."/>
            <person name="Ebbesson L."/>
            <person name="Teles M."/>
            <person name="MacKenzie S."/>
            <person name="Amaro C."/>
        </authorList>
    </citation>
    <scope>NUCLEOTIDE SEQUENCE</scope>
</reference>
<organism evidence="1">
    <name type="scientific">Anguilla anguilla</name>
    <name type="common">European freshwater eel</name>
    <name type="synonym">Muraena anguilla</name>
    <dbReference type="NCBI Taxonomy" id="7936"/>
    <lineage>
        <taxon>Eukaryota</taxon>
        <taxon>Metazoa</taxon>
        <taxon>Chordata</taxon>
        <taxon>Craniata</taxon>
        <taxon>Vertebrata</taxon>
        <taxon>Euteleostomi</taxon>
        <taxon>Actinopterygii</taxon>
        <taxon>Neopterygii</taxon>
        <taxon>Teleostei</taxon>
        <taxon>Anguilliformes</taxon>
        <taxon>Anguillidae</taxon>
        <taxon>Anguilla</taxon>
    </lineage>
</organism>
<evidence type="ECO:0000313" key="1">
    <source>
        <dbReference type="EMBL" id="JAH68356.1"/>
    </source>
</evidence>